<dbReference type="SMART" id="SM00248">
    <property type="entry name" value="ANK"/>
    <property type="match status" value="5"/>
</dbReference>
<organism evidence="3 4">
    <name type="scientific">Acanthamoeba polyphaga mimivirus</name>
    <name type="common">APMV</name>
    <dbReference type="NCBI Taxonomy" id="212035"/>
    <lineage>
        <taxon>Viruses</taxon>
        <taxon>Varidnaviria</taxon>
        <taxon>Bamfordvirae</taxon>
        <taxon>Nucleocytoviricota</taxon>
        <taxon>Megaviricetes</taxon>
        <taxon>Imitervirales</taxon>
        <taxon>Mimiviridae</taxon>
        <taxon>Megamimivirinae</taxon>
        <taxon>Mimivirus</taxon>
        <taxon>Mimivirus bradfordmassiliense</taxon>
    </lineage>
</organism>
<dbReference type="InterPro" id="IPR036770">
    <property type="entry name" value="Ankyrin_rpt-contain_sf"/>
</dbReference>
<dbReference type="SUPFAM" id="SSF48403">
    <property type="entry name" value="Ankyrin repeat"/>
    <property type="match status" value="1"/>
</dbReference>
<proteinExistence type="predicted"/>
<name>A0A0G2Y0C6_MIMIV</name>
<dbReference type="Pfam" id="PF12796">
    <property type="entry name" value="Ank_2"/>
    <property type="match status" value="2"/>
</dbReference>
<sequence>MKSKIYFKFTTEKDEIDGVYKDGLNIYKTNDTITSVSSNNKKEGITFLDPLKSARCLYGGAKYLRIVRLYEDTSSVKQDYLNDNGRFWADKLFLGKRFELSDPFTIMYMIKMGCNVHERDDYMLQWACAGNFTEVARYLLKIGANPETNEHKCFESAVYNGNYEMVKLLLENIPDSDIFYYKMLEVFKYKSRYCGPEISKLFFNYVRDCDIDYIIRHDTQKLYVLEDTEFVKSLVERGLGTGKFIDRTEPKFDKYYLECVVRGFLDTMKYFDTIDATIITRNQQQLIKKAVLSKNLDVFKYLVQNIDIEPMIDDLILKCMKKDIFVFVKYMIDKYNVTNILDTNELIENISLCCNMEIIEYVTNLAGISIPETQGLLTNACHHNNSELVKYLLEKGANVNEFNGKPLREAIKNNNRDIIKNLMDYNPDITLDNYAAIRESFVTIPEIAKKLAVGISVEKLHEIIFGKKIS</sequence>
<dbReference type="PANTHER" id="PTHR24188:SF29">
    <property type="entry name" value="GH09064P"/>
    <property type="match status" value="1"/>
</dbReference>
<organismHost>
    <name type="scientific">Acanthamoeba polyphaga</name>
    <name type="common">Amoeba</name>
    <dbReference type="NCBI Taxonomy" id="5757"/>
</organismHost>
<dbReference type="EMBL" id="KM982401">
    <property type="protein sequence ID" value="AKI79048.1"/>
    <property type="molecule type" value="Genomic_DNA"/>
</dbReference>
<evidence type="ECO:0000313" key="3">
    <source>
        <dbReference type="EMBL" id="AKI79048.1"/>
    </source>
</evidence>
<dbReference type="Gene3D" id="1.25.40.20">
    <property type="entry name" value="Ankyrin repeat-containing domain"/>
    <property type="match status" value="2"/>
</dbReference>
<dbReference type="Proteomes" id="UP000241474">
    <property type="component" value="Segment"/>
</dbReference>
<dbReference type="PANTHER" id="PTHR24188">
    <property type="entry name" value="ANKYRIN REPEAT PROTEIN"/>
    <property type="match status" value="1"/>
</dbReference>
<dbReference type="PROSITE" id="PS50088">
    <property type="entry name" value="ANK_REPEAT"/>
    <property type="match status" value="1"/>
</dbReference>
<reference evidence="3 4" key="1">
    <citation type="submission" date="2014-10" db="EMBL/GenBank/DDBJ databases">
        <title>Pan-genome analysis of Brazilian lineage A amoebal mimiviruses.</title>
        <authorList>
            <person name="Assis F.L."/>
            <person name="Abrahao J.S."/>
            <person name="Kroon E.G."/>
            <person name="Dornas F.P."/>
            <person name="Andrade K.R."/>
            <person name="Borato P.V.M."/>
            <person name="Pilotto M.R."/>
            <person name="Benamar S."/>
            <person name="LaScola B."/>
            <person name="Colson P."/>
        </authorList>
    </citation>
    <scope>NUCLEOTIDE SEQUENCE [LARGE SCALE GENOMIC DNA]</scope>
    <source>
        <strain evidence="3 4">Oyster</strain>
    </source>
</reference>
<keyword evidence="2" id="KW-0040">ANK repeat</keyword>
<evidence type="ECO:0000256" key="1">
    <source>
        <dbReference type="ARBA" id="ARBA00022737"/>
    </source>
</evidence>
<dbReference type="InterPro" id="IPR002110">
    <property type="entry name" value="Ankyrin_rpt"/>
</dbReference>
<keyword evidence="1" id="KW-0677">Repeat</keyword>
<protein>
    <submittedName>
        <fullName evidence="3">Ankyrin repeat-containing protein</fullName>
    </submittedName>
</protein>
<evidence type="ECO:0000313" key="4">
    <source>
        <dbReference type="Proteomes" id="UP000241474"/>
    </source>
</evidence>
<evidence type="ECO:0000256" key="2">
    <source>
        <dbReference type="ARBA" id="ARBA00023043"/>
    </source>
</evidence>
<accession>A0A0G2Y0C6</accession>